<evidence type="ECO:0008006" key="5">
    <source>
        <dbReference type="Google" id="ProtNLM"/>
    </source>
</evidence>
<reference evidence="3 4" key="2">
    <citation type="journal article" date="2002" name="Nucleic Acids Res.">
        <title>Genome sequence of Oceanobacillus iheyensis isolated from the Iheya Ridge and its unexpected adaptive capabilities to extreme environments.</title>
        <authorList>
            <person name="Takami H."/>
            <person name="Takaki Y."/>
            <person name="Uchiyama I."/>
        </authorList>
    </citation>
    <scope>NUCLEOTIDE SEQUENCE [LARGE SCALE GENOMIC DNA]</scope>
    <source>
        <strain evidence="4">DSM 14371 / CIP 107618 / JCM 11309 / KCTC 3954 / HTE831</strain>
    </source>
</reference>
<gene>
    <name evidence="3" type="ordered locus">OB2780</name>
</gene>
<sequence>MTTCSTSRSIGLISAPGYPNHIAAKLKEELPNLLEFYVDDDCEWEVQYIEDPLTGTGESNDILNATKATKNNNHWDFGVCLTDLPLFKDKRLIIAEANQEENIALVSMPSLGSTMMIKRLRESILQLVNEMYYGSSDVDREKAELHLQSMNEEHKELKNKSSTRLIGKRLLERISPIERETPDKHENQGECDVDVRFTVPRKWSIAIRIITGMVRANRPWSLFPTFMKVIMIAFTTGAYALVFPTLWQLSDFYSLPRMLILMFIAITSMVGWIILAHKLWERPQDGKDDYVRKLYNATTVLTLLATVCLYYLILYILFTFAVNIFIPIELLEAQINEEVNFTSYLYIAWLATSIATIIGALGSALEDEDVVLSSTYGYRQRQRHKQVKEQREQEKAEEDQKNVSSD</sequence>
<feature type="compositionally biased region" description="Basic and acidic residues" evidence="1">
    <location>
        <begin position="387"/>
        <end position="406"/>
    </location>
</feature>
<feature type="region of interest" description="Disordered" evidence="1">
    <location>
        <begin position="378"/>
        <end position="406"/>
    </location>
</feature>
<dbReference type="HOGENOM" id="CLU_041420_1_0_9"/>
<keyword evidence="2" id="KW-0472">Membrane</keyword>
<feature type="transmembrane region" description="Helical" evidence="2">
    <location>
        <begin position="225"/>
        <end position="247"/>
    </location>
</feature>
<dbReference type="OrthoDB" id="8477132at2"/>
<name>Q8EMR1_OCEIH</name>
<evidence type="ECO:0000313" key="4">
    <source>
        <dbReference type="Proteomes" id="UP000000822"/>
    </source>
</evidence>
<reference evidence="3 4" key="1">
    <citation type="journal article" date="2001" name="FEMS Microbiol. Lett.">
        <title>Oceanobacillus iheyensis gen. nov., sp. nov., a deep-sea extremely halotolerant and alkaliphilic species isolated from a depth of 1050 m on the Iheya Ridge.</title>
        <authorList>
            <person name="Lu J."/>
            <person name="Nogi Y."/>
            <person name="Takami H."/>
        </authorList>
    </citation>
    <scope>NUCLEOTIDE SEQUENCE [LARGE SCALE GENOMIC DNA]</scope>
    <source>
        <strain evidence="4">DSM 14371 / CIP 107618 / JCM 11309 / KCTC 3954 / HTE831</strain>
    </source>
</reference>
<dbReference type="STRING" id="221109.gene:10735032"/>
<dbReference type="EMBL" id="BA000028">
    <property type="protein sequence ID" value="BAC14736.1"/>
    <property type="molecule type" value="Genomic_DNA"/>
</dbReference>
<dbReference type="RefSeq" id="WP_011067175.1">
    <property type="nucleotide sequence ID" value="NC_004193.1"/>
</dbReference>
<keyword evidence="2" id="KW-0812">Transmembrane</keyword>
<proteinExistence type="predicted"/>
<evidence type="ECO:0000313" key="3">
    <source>
        <dbReference type="EMBL" id="BAC14736.1"/>
    </source>
</evidence>
<feature type="transmembrane region" description="Helical" evidence="2">
    <location>
        <begin position="259"/>
        <end position="280"/>
    </location>
</feature>
<feature type="transmembrane region" description="Helical" evidence="2">
    <location>
        <begin position="346"/>
        <end position="365"/>
    </location>
</feature>
<organism evidence="3 4">
    <name type="scientific">Oceanobacillus iheyensis (strain DSM 14371 / CIP 107618 / JCM 11309 / KCTC 3954 / HTE831)</name>
    <dbReference type="NCBI Taxonomy" id="221109"/>
    <lineage>
        <taxon>Bacteria</taxon>
        <taxon>Bacillati</taxon>
        <taxon>Bacillota</taxon>
        <taxon>Bacilli</taxon>
        <taxon>Bacillales</taxon>
        <taxon>Bacillaceae</taxon>
        <taxon>Oceanobacillus</taxon>
    </lineage>
</organism>
<dbReference type="KEGG" id="oih:OB2780"/>
<dbReference type="AlphaFoldDB" id="Q8EMR1"/>
<protein>
    <recommendedName>
        <fullName evidence="5">5,10-methylene-tetrahydrofolate dehydrogenase</fullName>
    </recommendedName>
</protein>
<keyword evidence="4" id="KW-1185">Reference proteome</keyword>
<evidence type="ECO:0000256" key="2">
    <source>
        <dbReference type="SAM" id="Phobius"/>
    </source>
</evidence>
<keyword evidence="2" id="KW-1133">Transmembrane helix</keyword>
<accession>Q8EMR1</accession>
<evidence type="ECO:0000256" key="1">
    <source>
        <dbReference type="SAM" id="MobiDB-lite"/>
    </source>
</evidence>
<dbReference type="eggNOG" id="COG5502">
    <property type="taxonomic scope" value="Bacteria"/>
</dbReference>
<feature type="transmembrane region" description="Helical" evidence="2">
    <location>
        <begin position="301"/>
        <end position="326"/>
    </location>
</feature>
<dbReference type="Proteomes" id="UP000000822">
    <property type="component" value="Chromosome"/>
</dbReference>